<sequence>RGRVTHLSREFPTCVVLIRCSVRDDFFFLSEERRVDFTNREGVPGPALDPVVF</sequence>
<feature type="non-terminal residue" evidence="1">
    <location>
        <position position="1"/>
    </location>
</feature>
<proteinExistence type="predicted"/>
<reference evidence="1 2" key="1">
    <citation type="journal article" date="2019" name="Sci. Rep.">
        <title>Orb-weaving spider Araneus ventricosus genome elucidates the spidroin gene catalogue.</title>
        <authorList>
            <person name="Kono N."/>
            <person name="Nakamura H."/>
            <person name="Ohtoshi R."/>
            <person name="Moran D.A.P."/>
            <person name="Shinohara A."/>
            <person name="Yoshida Y."/>
            <person name="Fujiwara M."/>
            <person name="Mori M."/>
            <person name="Tomita M."/>
            <person name="Arakawa K."/>
        </authorList>
    </citation>
    <scope>NUCLEOTIDE SEQUENCE [LARGE SCALE GENOMIC DNA]</scope>
</reference>
<evidence type="ECO:0000313" key="1">
    <source>
        <dbReference type="EMBL" id="GBO41828.1"/>
    </source>
</evidence>
<dbReference type="Proteomes" id="UP000499080">
    <property type="component" value="Unassembled WGS sequence"/>
</dbReference>
<dbReference type="AlphaFoldDB" id="A0A4Y2WY94"/>
<keyword evidence="2" id="KW-1185">Reference proteome</keyword>
<organism evidence="1 2">
    <name type="scientific">Araneus ventricosus</name>
    <name type="common">Orbweaver spider</name>
    <name type="synonym">Epeira ventricosa</name>
    <dbReference type="NCBI Taxonomy" id="182803"/>
    <lineage>
        <taxon>Eukaryota</taxon>
        <taxon>Metazoa</taxon>
        <taxon>Ecdysozoa</taxon>
        <taxon>Arthropoda</taxon>
        <taxon>Chelicerata</taxon>
        <taxon>Arachnida</taxon>
        <taxon>Araneae</taxon>
        <taxon>Araneomorphae</taxon>
        <taxon>Entelegynae</taxon>
        <taxon>Araneoidea</taxon>
        <taxon>Araneidae</taxon>
        <taxon>Araneus</taxon>
    </lineage>
</organism>
<protein>
    <submittedName>
        <fullName evidence="1">Uncharacterized protein</fullName>
    </submittedName>
</protein>
<gene>
    <name evidence="1" type="ORF">AVEN_177787_1</name>
</gene>
<dbReference type="EMBL" id="BGPR01067669">
    <property type="protein sequence ID" value="GBO41828.1"/>
    <property type="molecule type" value="Genomic_DNA"/>
</dbReference>
<accession>A0A4Y2WY94</accession>
<name>A0A4Y2WY94_ARAVE</name>
<comment type="caution">
    <text evidence="1">The sequence shown here is derived from an EMBL/GenBank/DDBJ whole genome shotgun (WGS) entry which is preliminary data.</text>
</comment>
<evidence type="ECO:0000313" key="2">
    <source>
        <dbReference type="Proteomes" id="UP000499080"/>
    </source>
</evidence>